<dbReference type="InterPro" id="IPR002838">
    <property type="entry name" value="AIM24"/>
</dbReference>
<proteinExistence type="predicted"/>
<dbReference type="PANTHER" id="PTHR38074:SF1">
    <property type="entry name" value="ALTERED INHERITANCE OF MITOCHONDRIA PROTEIN 24, MITOCHONDRIAL"/>
    <property type="match status" value="1"/>
</dbReference>
<name>A0A955L598_9BACT</name>
<organism evidence="1 2">
    <name type="scientific">Candidatus Dojkabacteria bacterium</name>
    <dbReference type="NCBI Taxonomy" id="2099670"/>
    <lineage>
        <taxon>Bacteria</taxon>
        <taxon>Candidatus Dojkabacteria</taxon>
    </lineage>
</organism>
<accession>A0A955L598</accession>
<dbReference type="Gene3D" id="3.60.160.10">
    <property type="entry name" value="Mitochondrial biogenesis AIM24"/>
    <property type="match status" value="1"/>
</dbReference>
<dbReference type="InterPro" id="IPR016031">
    <property type="entry name" value="Trp_RNA-bd_attenuator-like_dom"/>
</dbReference>
<dbReference type="Proteomes" id="UP000783287">
    <property type="component" value="Unassembled WGS sequence"/>
</dbReference>
<reference evidence="1" key="1">
    <citation type="submission" date="2020-04" db="EMBL/GenBank/DDBJ databases">
        <authorList>
            <person name="Zhang T."/>
        </authorList>
    </citation>
    <scope>NUCLEOTIDE SEQUENCE</scope>
    <source>
        <strain evidence="1">HKST-UBA14</strain>
    </source>
</reference>
<dbReference type="PANTHER" id="PTHR38074">
    <property type="entry name" value="ALTERED INHERITANCE OF MITOCHONDRIA PROTEIN 24, MITOCHONDRIAL"/>
    <property type="match status" value="1"/>
</dbReference>
<sequence>MKKYSIESFLEQTAQKDQGDLFFEQEGERMLEINLNGNDASTVWIKRGKMIAYRGEVSFKREGVLEQGLGKLLKKQLTGEGVSLMKATGAGKIYVADTAKKITILDLTDDTIFVNGNDLLAFAPTLEWDIKMMKRISSMVAGGLFNVQIGGNGVVAITSHGTPMTLEVTPDNPVFTDPNATIAWSGNLETNFKTDVSIGSFLGRGSGESFQMKFEGTGFVVVQPYEEVYSPNMS</sequence>
<comment type="caution">
    <text evidence="1">The sequence shown here is derived from an EMBL/GenBank/DDBJ whole genome shotgun (WGS) entry which is preliminary data.</text>
</comment>
<gene>
    <name evidence="1" type="ORF">KC909_03065</name>
</gene>
<protein>
    <submittedName>
        <fullName evidence="1">AIM24 family protein</fullName>
    </submittedName>
</protein>
<dbReference type="InterPro" id="IPR036983">
    <property type="entry name" value="AIM24_sf"/>
</dbReference>
<dbReference type="AlphaFoldDB" id="A0A955L598"/>
<evidence type="ECO:0000313" key="1">
    <source>
        <dbReference type="EMBL" id="MCA9383320.1"/>
    </source>
</evidence>
<reference evidence="1" key="2">
    <citation type="journal article" date="2021" name="Microbiome">
        <title>Successional dynamics and alternative stable states in a saline activated sludge microbial community over 9 years.</title>
        <authorList>
            <person name="Wang Y."/>
            <person name="Ye J."/>
            <person name="Ju F."/>
            <person name="Liu L."/>
            <person name="Boyd J.A."/>
            <person name="Deng Y."/>
            <person name="Parks D.H."/>
            <person name="Jiang X."/>
            <person name="Yin X."/>
            <person name="Woodcroft B.J."/>
            <person name="Tyson G.W."/>
            <person name="Hugenholtz P."/>
            <person name="Polz M.F."/>
            <person name="Zhang T."/>
        </authorList>
    </citation>
    <scope>NUCLEOTIDE SEQUENCE</scope>
    <source>
        <strain evidence="1">HKST-UBA14</strain>
    </source>
</reference>
<evidence type="ECO:0000313" key="2">
    <source>
        <dbReference type="Proteomes" id="UP000783287"/>
    </source>
</evidence>
<dbReference type="Pfam" id="PF01987">
    <property type="entry name" value="AIM24"/>
    <property type="match status" value="1"/>
</dbReference>
<dbReference type="EMBL" id="JAGQLK010000054">
    <property type="protein sequence ID" value="MCA9383320.1"/>
    <property type="molecule type" value="Genomic_DNA"/>
</dbReference>
<dbReference type="SUPFAM" id="SSF51219">
    <property type="entry name" value="TRAP-like"/>
    <property type="match status" value="1"/>
</dbReference>